<evidence type="ECO:0000313" key="7">
    <source>
        <dbReference type="EMBL" id="CAK9252741.1"/>
    </source>
</evidence>
<dbReference type="InterPro" id="IPR003593">
    <property type="entry name" value="AAA+_ATPase"/>
</dbReference>
<comment type="similarity">
    <text evidence="1">Belongs to the activator 1 small subunits family.</text>
</comment>
<dbReference type="InterPro" id="IPR003959">
    <property type="entry name" value="ATPase_AAA_core"/>
</dbReference>
<evidence type="ECO:0000256" key="5">
    <source>
        <dbReference type="ARBA" id="ARBA00022840"/>
    </source>
</evidence>
<dbReference type="Gene3D" id="1.10.8.60">
    <property type="match status" value="1"/>
</dbReference>
<keyword evidence="5" id="KW-0067">ATP-binding</keyword>
<dbReference type="Pfam" id="PF08542">
    <property type="entry name" value="Rep_fac_C"/>
    <property type="match status" value="1"/>
</dbReference>
<dbReference type="Proteomes" id="UP001497444">
    <property type="component" value="Unassembled WGS sequence"/>
</dbReference>
<dbReference type="Pfam" id="PF00004">
    <property type="entry name" value="AAA"/>
    <property type="match status" value="1"/>
</dbReference>
<feature type="domain" description="AAA+ ATPase" evidence="6">
    <location>
        <begin position="38"/>
        <end position="165"/>
    </location>
</feature>
<evidence type="ECO:0000259" key="6">
    <source>
        <dbReference type="SMART" id="SM00382"/>
    </source>
</evidence>
<feature type="non-terminal residue" evidence="7">
    <location>
        <position position="1"/>
    </location>
</feature>
<evidence type="ECO:0000256" key="4">
    <source>
        <dbReference type="ARBA" id="ARBA00022741"/>
    </source>
</evidence>
<dbReference type="PANTHER" id="PTHR11669:SF20">
    <property type="entry name" value="REPLICATION FACTOR C SUBUNIT 4"/>
    <property type="match status" value="1"/>
</dbReference>
<keyword evidence="3" id="KW-0235">DNA replication</keyword>
<keyword evidence="8" id="KW-1185">Reference proteome</keyword>
<dbReference type="NCBIfam" id="NF001679">
    <property type="entry name" value="PRK00440.1"/>
    <property type="match status" value="1"/>
</dbReference>
<dbReference type="InterPro" id="IPR013748">
    <property type="entry name" value="Rep_factorC_C"/>
</dbReference>
<dbReference type="EMBL" id="CAXAQS010000697">
    <property type="protein sequence ID" value="CAK9252741.1"/>
    <property type="molecule type" value="Genomic_DNA"/>
</dbReference>
<comment type="subunit">
    <text evidence="2">Heterotetramer of subunits RFC2, RFC3, RFC4 and RFC5 that can form a complex with RFC1.</text>
</comment>
<name>A0ABP0VE70_9BRYO</name>
<dbReference type="InterPro" id="IPR027417">
    <property type="entry name" value="P-loop_NTPase"/>
</dbReference>
<protein>
    <recommendedName>
        <fullName evidence="6">AAA+ ATPase domain-containing protein</fullName>
    </recommendedName>
</protein>
<reference evidence="7" key="1">
    <citation type="submission" date="2024-02" db="EMBL/GenBank/DDBJ databases">
        <authorList>
            <consortium name="ELIXIR-Norway"/>
            <consortium name="Elixir Norway"/>
        </authorList>
    </citation>
    <scope>NUCLEOTIDE SEQUENCE</scope>
</reference>
<dbReference type="Gene3D" id="3.40.50.300">
    <property type="entry name" value="P-loop containing nucleotide triphosphate hydrolases"/>
    <property type="match status" value="1"/>
</dbReference>
<organism evidence="7 8">
    <name type="scientific">Sphagnum jensenii</name>
    <dbReference type="NCBI Taxonomy" id="128206"/>
    <lineage>
        <taxon>Eukaryota</taxon>
        <taxon>Viridiplantae</taxon>
        <taxon>Streptophyta</taxon>
        <taxon>Embryophyta</taxon>
        <taxon>Bryophyta</taxon>
        <taxon>Sphagnophytina</taxon>
        <taxon>Sphagnopsida</taxon>
        <taxon>Sphagnales</taxon>
        <taxon>Sphagnaceae</taxon>
        <taxon>Sphagnum</taxon>
    </lineage>
</organism>
<evidence type="ECO:0000256" key="2">
    <source>
        <dbReference type="ARBA" id="ARBA00011480"/>
    </source>
</evidence>
<dbReference type="Gene3D" id="1.20.272.10">
    <property type="match status" value="1"/>
</dbReference>
<dbReference type="SMART" id="SM00382">
    <property type="entry name" value="AAA"/>
    <property type="match status" value="1"/>
</dbReference>
<dbReference type="SUPFAM" id="SSF52540">
    <property type="entry name" value="P-loop containing nucleoside triphosphate hydrolases"/>
    <property type="match status" value="1"/>
</dbReference>
<proteinExistence type="inferred from homology"/>
<accession>A0ABP0VE70</accession>
<dbReference type="CDD" id="cd00009">
    <property type="entry name" value="AAA"/>
    <property type="match status" value="1"/>
</dbReference>
<evidence type="ECO:0000256" key="3">
    <source>
        <dbReference type="ARBA" id="ARBA00022705"/>
    </source>
</evidence>
<dbReference type="InterPro" id="IPR050238">
    <property type="entry name" value="DNA_Rep/Repair_Clamp_Loader"/>
</dbReference>
<dbReference type="PANTHER" id="PTHR11669">
    <property type="entry name" value="REPLICATION FACTOR C / DNA POLYMERASE III GAMMA-TAU SUBUNIT"/>
    <property type="match status" value="1"/>
</dbReference>
<keyword evidence="4" id="KW-0547">Nucleotide-binding</keyword>
<dbReference type="InterPro" id="IPR047854">
    <property type="entry name" value="RFC_lid"/>
</dbReference>
<evidence type="ECO:0000256" key="1">
    <source>
        <dbReference type="ARBA" id="ARBA00005378"/>
    </source>
</evidence>
<sequence length="328" mass="36948">LSLKPWVEKYRPNKIDEVVYQTEIVSMLQKFVSSNNPDLPNLLFYGPPGTGKTSTIVALAKQLFGNLYKSRVLELNASDERGINVIREKVKSFAQQSVVSSKVLAIKIVILDECDSMTRDAQSALRRTMEKESKTTRFCLICNYVSRIIEPLVSRCSVFRFKLLNTELIVNKLRQISDLESVKISDEVLSELVSLSEGDLRRAITLLQTSSLIKEVGEEVTINDIHEVSGFIPKQYVTEFITICQSKSYEKLAAFTANLIADGFSGSQFLLQLHEWVIETDELLLSETQKSIISEQIALNDKRLLDGADEYLQVLDIGSVILKTIDSQ</sequence>
<gene>
    <name evidence="7" type="ORF">CSSPJE1EN1_LOCUS28119</name>
</gene>
<evidence type="ECO:0000313" key="8">
    <source>
        <dbReference type="Proteomes" id="UP001497444"/>
    </source>
</evidence>
<dbReference type="InterPro" id="IPR008921">
    <property type="entry name" value="DNA_pol3_clamp-load_cplx_C"/>
</dbReference>
<dbReference type="SUPFAM" id="SSF48019">
    <property type="entry name" value="post-AAA+ oligomerization domain-like"/>
    <property type="match status" value="1"/>
</dbReference>
<dbReference type="CDD" id="cd18140">
    <property type="entry name" value="HLD_clamp_RFC"/>
    <property type="match status" value="1"/>
</dbReference>
<dbReference type="Pfam" id="PF21960">
    <property type="entry name" value="RCF1-5-like_lid"/>
    <property type="match status" value="1"/>
</dbReference>
<comment type="caution">
    <text evidence="7">The sequence shown here is derived from an EMBL/GenBank/DDBJ whole genome shotgun (WGS) entry which is preliminary data.</text>
</comment>